<dbReference type="AlphaFoldDB" id="A0A133UR39"/>
<dbReference type="Proteomes" id="UP000070463">
    <property type="component" value="Unassembled WGS sequence"/>
</dbReference>
<dbReference type="EMBL" id="LHXR01000073">
    <property type="protein sequence ID" value="KXA96576.1"/>
    <property type="molecule type" value="Genomic_DNA"/>
</dbReference>
<accession>A0A133UR39</accession>
<organism evidence="1 2">
    <name type="scientific">candidate division MSBL1 archaeon SCGC-AAA259I09</name>
    <dbReference type="NCBI Taxonomy" id="1698267"/>
    <lineage>
        <taxon>Archaea</taxon>
        <taxon>Methanobacteriati</taxon>
        <taxon>Methanobacteriota</taxon>
        <taxon>candidate division MSBL1</taxon>
    </lineage>
</organism>
<reference evidence="1 2" key="1">
    <citation type="journal article" date="2016" name="Sci. Rep.">
        <title>Metabolic traits of an uncultured archaeal lineage -MSBL1- from brine pools of the Red Sea.</title>
        <authorList>
            <person name="Mwirichia R."/>
            <person name="Alam I."/>
            <person name="Rashid M."/>
            <person name="Vinu M."/>
            <person name="Ba-Alawi W."/>
            <person name="Anthony Kamau A."/>
            <person name="Kamanda Ngugi D."/>
            <person name="Goker M."/>
            <person name="Klenk H.P."/>
            <person name="Bajic V."/>
            <person name="Stingl U."/>
        </authorList>
    </citation>
    <scope>NUCLEOTIDE SEQUENCE [LARGE SCALE GENOMIC DNA]</scope>
    <source>
        <strain evidence="1">SCGC-AAA259I09</strain>
    </source>
</reference>
<keyword evidence="2" id="KW-1185">Reference proteome</keyword>
<gene>
    <name evidence="1" type="ORF">AKJ37_04875</name>
</gene>
<sequence>MSLEDFFLEKIGISEEYWEDSEGELREASEKSGASKFGNIYGRGRLDRFSPGLRRGLPRESRERTNTWDF</sequence>
<name>A0A133UR39_9EURY</name>
<proteinExistence type="predicted"/>
<evidence type="ECO:0000313" key="2">
    <source>
        <dbReference type="Proteomes" id="UP000070463"/>
    </source>
</evidence>
<protein>
    <submittedName>
        <fullName evidence="1">Uncharacterized protein</fullName>
    </submittedName>
</protein>
<comment type="caution">
    <text evidence="1">The sequence shown here is derived from an EMBL/GenBank/DDBJ whole genome shotgun (WGS) entry which is preliminary data.</text>
</comment>
<evidence type="ECO:0000313" key="1">
    <source>
        <dbReference type="EMBL" id="KXA96576.1"/>
    </source>
</evidence>